<dbReference type="AlphaFoldDB" id="A0A2P4TE55"/>
<evidence type="ECO:0000256" key="1">
    <source>
        <dbReference type="ARBA" id="ARBA00023157"/>
    </source>
</evidence>
<dbReference type="PANTHER" id="PTHR24252:SF7">
    <property type="entry name" value="HYALIN"/>
    <property type="match status" value="1"/>
</dbReference>
<evidence type="ECO:0000313" key="4">
    <source>
        <dbReference type="Proteomes" id="UP000237246"/>
    </source>
</evidence>
<keyword evidence="1" id="KW-1015">Disulfide bond</keyword>
<evidence type="ECO:0000313" key="3">
    <source>
        <dbReference type="EMBL" id="POI34626.1"/>
    </source>
</evidence>
<evidence type="ECO:0000259" key="2">
    <source>
        <dbReference type="PROSITE" id="PS50240"/>
    </source>
</evidence>
<feature type="domain" description="Peptidase S1" evidence="2">
    <location>
        <begin position="1"/>
        <end position="179"/>
    </location>
</feature>
<dbReference type="GO" id="GO:0004252">
    <property type="term" value="F:serine-type endopeptidase activity"/>
    <property type="evidence" value="ECO:0007669"/>
    <property type="project" value="InterPro"/>
</dbReference>
<dbReference type="Gene3D" id="2.40.10.10">
    <property type="entry name" value="Trypsin-like serine proteases"/>
    <property type="match status" value="1"/>
</dbReference>
<dbReference type="Pfam" id="PF00089">
    <property type="entry name" value="Trypsin"/>
    <property type="match status" value="1"/>
</dbReference>
<comment type="caution">
    <text evidence="3">The sequence shown here is derived from an EMBL/GenBank/DDBJ whole genome shotgun (WGS) entry which is preliminary data.</text>
</comment>
<feature type="non-terminal residue" evidence="3">
    <location>
        <position position="1"/>
    </location>
</feature>
<dbReference type="GO" id="GO:0006508">
    <property type="term" value="P:proteolysis"/>
    <property type="evidence" value="ECO:0007669"/>
    <property type="project" value="InterPro"/>
</dbReference>
<name>A0A2P4TE55_BAMTH</name>
<dbReference type="SUPFAM" id="SSF50494">
    <property type="entry name" value="Trypsin-like serine proteases"/>
    <property type="match status" value="1"/>
</dbReference>
<organism evidence="3 4">
    <name type="scientific">Bambusicola thoracicus</name>
    <name type="common">Chinese bamboo-partridge</name>
    <name type="synonym">Perdix thoracica</name>
    <dbReference type="NCBI Taxonomy" id="9083"/>
    <lineage>
        <taxon>Eukaryota</taxon>
        <taxon>Metazoa</taxon>
        <taxon>Chordata</taxon>
        <taxon>Craniata</taxon>
        <taxon>Vertebrata</taxon>
        <taxon>Euteleostomi</taxon>
        <taxon>Archelosauria</taxon>
        <taxon>Archosauria</taxon>
        <taxon>Dinosauria</taxon>
        <taxon>Saurischia</taxon>
        <taxon>Theropoda</taxon>
        <taxon>Coelurosauria</taxon>
        <taxon>Aves</taxon>
        <taxon>Neognathae</taxon>
        <taxon>Galloanserae</taxon>
        <taxon>Galliformes</taxon>
        <taxon>Phasianidae</taxon>
        <taxon>Perdicinae</taxon>
        <taxon>Bambusicola</taxon>
    </lineage>
</organism>
<proteinExistence type="predicted"/>
<dbReference type="Proteomes" id="UP000237246">
    <property type="component" value="Unassembled WGS sequence"/>
</dbReference>
<dbReference type="PANTHER" id="PTHR24252">
    <property type="entry name" value="ACROSIN-RELATED"/>
    <property type="match status" value="1"/>
</dbReference>
<dbReference type="InterPro" id="IPR043504">
    <property type="entry name" value="Peptidase_S1_PA_chymotrypsin"/>
</dbReference>
<dbReference type="InterPro" id="IPR001254">
    <property type="entry name" value="Trypsin_dom"/>
</dbReference>
<keyword evidence="4" id="KW-1185">Reference proteome</keyword>
<protein>
    <recommendedName>
        <fullName evidence="2">Peptidase S1 domain-containing protein</fullName>
    </recommendedName>
</protein>
<dbReference type="InterPro" id="IPR009003">
    <property type="entry name" value="Peptidase_S1_PA"/>
</dbReference>
<sequence length="179" mass="19890">SPDLKIVLGAVDLDLPLEVHEPRSLILHEGFSRITLKHDIALIMLNYPIEFSDEKIPICFPYMDDISSWQHCWVAGWGMMGAGEMLRGDISANGGFHPLKADVFPLGGVTHNEHSLMSLLTCLTSAVSASHMLQKARVKLVSREECLDQIPQLPKDMLCVELQQGSCQVNHPPGWPHCQ</sequence>
<dbReference type="PROSITE" id="PS50240">
    <property type="entry name" value="TRYPSIN_DOM"/>
    <property type="match status" value="1"/>
</dbReference>
<reference evidence="3 4" key="1">
    <citation type="submission" date="2018-01" db="EMBL/GenBank/DDBJ databases">
        <title>Comparison of the Chinese Bamboo Partridge and Red Junglefowl genome sequences highlights the importance of demography in genome evolution.</title>
        <authorList>
            <person name="Tiley G.P."/>
            <person name="Kimball R.T."/>
            <person name="Braun E.L."/>
            <person name="Burleigh J.G."/>
        </authorList>
    </citation>
    <scope>NUCLEOTIDE SEQUENCE [LARGE SCALE GENOMIC DNA]</scope>
    <source>
        <strain evidence="3">RTK389</strain>
        <tissue evidence="3">Blood</tissue>
    </source>
</reference>
<gene>
    <name evidence="3" type="ORF">CIB84_001623</name>
</gene>
<dbReference type="EMBL" id="PPHD01001491">
    <property type="protein sequence ID" value="POI34626.1"/>
    <property type="molecule type" value="Genomic_DNA"/>
</dbReference>
<accession>A0A2P4TE55</accession>
<dbReference type="OrthoDB" id="546450at2759"/>